<dbReference type="Proteomes" id="UP001189429">
    <property type="component" value="Unassembled WGS sequence"/>
</dbReference>
<sequence length="67" mass="7835">MVGVHKLWTRCTQCQTCEWKAVLARRHNLCKSCGVEVKPFQRRKPRRVQFSDDQCNDSDAEGFYDAT</sequence>
<proteinExistence type="predicted"/>
<comment type="caution">
    <text evidence="2">The sequence shown here is derived from an EMBL/GenBank/DDBJ whole genome shotgun (WGS) entry which is preliminary data.</text>
</comment>
<organism evidence="2 3">
    <name type="scientific">Prorocentrum cordatum</name>
    <dbReference type="NCBI Taxonomy" id="2364126"/>
    <lineage>
        <taxon>Eukaryota</taxon>
        <taxon>Sar</taxon>
        <taxon>Alveolata</taxon>
        <taxon>Dinophyceae</taxon>
        <taxon>Prorocentrales</taxon>
        <taxon>Prorocentraceae</taxon>
        <taxon>Prorocentrum</taxon>
    </lineage>
</organism>
<name>A0ABN9R2A8_9DINO</name>
<dbReference type="EMBL" id="CAUYUJ010005124">
    <property type="protein sequence ID" value="CAK0812381.1"/>
    <property type="molecule type" value="Genomic_DNA"/>
</dbReference>
<reference evidence="2" key="1">
    <citation type="submission" date="2023-10" db="EMBL/GenBank/DDBJ databases">
        <authorList>
            <person name="Chen Y."/>
            <person name="Shah S."/>
            <person name="Dougan E. K."/>
            <person name="Thang M."/>
            <person name="Chan C."/>
        </authorList>
    </citation>
    <scope>NUCLEOTIDE SEQUENCE [LARGE SCALE GENOMIC DNA]</scope>
</reference>
<feature type="non-terminal residue" evidence="2">
    <location>
        <position position="67"/>
    </location>
</feature>
<feature type="compositionally biased region" description="Acidic residues" evidence="1">
    <location>
        <begin position="54"/>
        <end position="67"/>
    </location>
</feature>
<accession>A0ABN9R2A8</accession>
<evidence type="ECO:0000256" key="1">
    <source>
        <dbReference type="SAM" id="MobiDB-lite"/>
    </source>
</evidence>
<gene>
    <name evidence="2" type="ORF">PCOR1329_LOCUS16682</name>
</gene>
<keyword evidence="3" id="KW-1185">Reference proteome</keyword>
<protein>
    <recommendedName>
        <fullName evidence="4">GATA-type domain-containing protein</fullName>
    </recommendedName>
</protein>
<evidence type="ECO:0008006" key="4">
    <source>
        <dbReference type="Google" id="ProtNLM"/>
    </source>
</evidence>
<evidence type="ECO:0000313" key="3">
    <source>
        <dbReference type="Proteomes" id="UP001189429"/>
    </source>
</evidence>
<feature type="region of interest" description="Disordered" evidence="1">
    <location>
        <begin position="48"/>
        <end position="67"/>
    </location>
</feature>
<evidence type="ECO:0000313" key="2">
    <source>
        <dbReference type="EMBL" id="CAK0812381.1"/>
    </source>
</evidence>